<accession>A0A9Q8P873</accession>
<gene>
    <name evidence="1" type="ORF">CLAFUR5_05157</name>
</gene>
<sequence length="120" mass="13307">MVWRMVCYVSNLRWNPCETCGGDVGAADMRVLIGNCTLKLWEGKKCKGRYLGKATHINWPDLPSACWQPFRDIDGVPGSARSAKIECKPLDRGGDCPLPLYDPGLDGFWMCPQNETKAGT</sequence>
<name>A0A9Q8P873_PASFU</name>
<dbReference type="EMBL" id="CP090166">
    <property type="protein sequence ID" value="UJO16859.1"/>
    <property type="molecule type" value="Genomic_DNA"/>
</dbReference>
<organism evidence="1 2">
    <name type="scientific">Passalora fulva</name>
    <name type="common">Tomato leaf mold</name>
    <name type="synonym">Cladosporium fulvum</name>
    <dbReference type="NCBI Taxonomy" id="5499"/>
    <lineage>
        <taxon>Eukaryota</taxon>
        <taxon>Fungi</taxon>
        <taxon>Dikarya</taxon>
        <taxon>Ascomycota</taxon>
        <taxon>Pezizomycotina</taxon>
        <taxon>Dothideomycetes</taxon>
        <taxon>Dothideomycetidae</taxon>
        <taxon>Mycosphaerellales</taxon>
        <taxon>Mycosphaerellaceae</taxon>
        <taxon>Fulvia</taxon>
    </lineage>
</organism>
<dbReference type="GeneID" id="71985035"/>
<dbReference type="AlphaFoldDB" id="A0A9Q8P873"/>
<reference evidence="1" key="1">
    <citation type="submission" date="2021-12" db="EMBL/GenBank/DDBJ databases">
        <authorList>
            <person name="Zaccaron A."/>
            <person name="Stergiopoulos I."/>
        </authorList>
    </citation>
    <scope>NUCLEOTIDE SEQUENCE</scope>
    <source>
        <strain evidence="1">Race5_Kim</strain>
    </source>
</reference>
<dbReference type="KEGG" id="ffu:CLAFUR5_05157"/>
<proteinExistence type="predicted"/>
<dbReference type="RefSeq" id="XP_047761225.1">
    <property type="nucleotide sequence ID" value="XM_047904305.1"/>
</dbReference>
<protein>
    <submittedName>
        <fullName evidence="1">Uncharacterized protein</fullName>
    </submittedName>
</protein>
<evidence type="ECO:0000313" key="2">
    <source>
        <dbReference type="Proteomes" id="UP000756132"/>
    </source>
</evidence>
<keyword evidence="2" id="KW-1185">Reference proteome</keyword>
<reference evidence="1" key="2">
    <citation type="journal article" date="2022" name="Microb. Genom.">
        <title>A chromosome-scale genome assembly of the tomato pathogen Cladosporium fulvum reveals a compartmentalized genome architecture and the presence of a dispensable chromosome.</title>
        <authorList>
            <person name="Zaccaron A.Z."/>
            <person name="Chen L.H."/>
            <person name="Samaras A."/>
            <person name="Stergiopoulos I."/>
        </authorList>
    </citation>
    <scope>NUCLEOTIDE SEQUENCE</scope>
    <source>
        <strain evidence="1">Race5_Kim</strain>
    </source>
</reference>
<dbReference type="Proteomes" id="UP000756132">
    <property type="component" value="Chromosome 4"/>
</dbReference>
<evidence type="ECO:0000313" key="1">
    <source>
        <dbReference type="EMBL" id="UJO16859.1"/>
    </source>
</evidence>